<accession>A0A6G0HYL5</accession>
<dbReference type="InterPro" id="IPR029526">
    <property type="entry name" value="PGBD"/>
</dbReference>
<organism evidence="3 4">
    <name type="scientific">Larimichthys crocea</name>
    <name type="common">Large yellow croaker</name>
    <name type="synonym">Pseudosciaena crocea</name>
    <dbReference type="NCBI Taxonomy" id="215358"/>
    <lineage>
        <taxon>Eukaryota</taxon>
        <taxon>Metazoa</taxon>
        <taxon>Chordata</taxon>
        <taxon>Craniata</taxon>
        <taxon>Vertebrata</taxon>
        <taxon>Euteleostomi</taxon>
        <taxon>Actinopterygii</taxon>
        <taxon>Neopterygii</taxon>
        <taxon>Teleostei</taxon>
        <taxon>Neoteleostei</taxon>
        <taxon>Acanthomorphata</taxon>
        <taxon>Eupercaria</taxon>
        <taxon>Sciaenidae</taxon>
        <taxon>Larimichthys</taxon>
    </lineage>
</organism>
<feature type="region of interest" description="Disordered" evidence="1">
    <location>
        <begin position="14"/>
        <end position="179"/>
    </location>
</feature>
<evidence type="ECO:0000259" key="2">
    <source>
        <dbReference type="Pfam" id="PF13843"/>
    </source>
</evidence>
<sequence length="668" mass="75477">MAKLAGVLIVEMATEQKSTQEMATEQQEMATEQKSAQEMATEQDSAQETATEQDSAQEMATEQKSAQEMATEQDSAQETATEQKSAQEMATEQDSAQEMATAQKSAQEMATAQKSAQEDEDGSSSSTEDSESEEEDEGSEVDPDKLESESDSSEDSSEEEDIEKMDEPTAGWTSKNGKIVWSPTNDETLRYVPQTKGRLTPGPTHYAIARISDPLSSFALLLTDEILQYIVDMTNLQGRRSVAGWRDVDKEELQAYVGLLVLSGLYRSRNESTLSLWGEKWGRAIFRATMSHKRFHHLSRALRFDNEQSRRRSRDDRMAAFRKVWDMWTHRLPMLFNPDRDICVDEQLVPFKGKCSFRQYMPKKPAKYGIKIWATCDVKTSYAWRLQVYTGKVGGKPEVNQGMRVVLDMTQGLKGNIITCDNFFTSFALTEELLKRKLALVGTIRRNKPELPPNLLQARAVFSSMFAFTKNHTLVSYIPKRGKNVLLLSTKHRSPDISDEMKKKPIIIHDYNRCKGGVDTLDKVVATYSCRRKTQSWPLALFHNLIDVSLYNAYVLWKSVDPSWHQQKSHRRRLYIQEVGEMLVTPHIKKRGRLPRSSAANELVKNLHIAAAGPSPISKAKGGRRLCNLCTGKKKRVSKSCGNCGRFTCKDHRLIVCSACCVSPEFES</sequence>
<dbReference type="Proteomes" id="UP000424527">
    <property type="component" value="Unassembled WGS sequence"/>
</dbReference>
<name>A0A6G0HYL5_LARCR</name>
<dbReference type="PANTHER" id="PTHR46599">
    <property type="entry name" value="PIGGYBAC TRANSPOSABLE ELEMENT-DERIVED PROTEIN 4"/>
    <property type="match status" value="1"/>
</dbReference>
<feature type="compositionally biased region" description="Acidic residues" evidence="1">
    <location>
        <begin position="149"/>
        <end position="164"/>
    </location>
</feature>
<evidence type="ECO:0000256" key="1">
    <source>
        <dbReference type="SAM" id="MobiDB-lite"/>
    </source>
</evidence>
<dbReference type="Pfam" id="PF13843">
    <property type="entry name" value="DDE_Tnp_1_7"/>
    <property type="match status" value="1"/>
</dbReference>
<evidence type="ECO:0000313" key="4">
    <source>
        <dbReference type="Proteomes" id="UP000424527"/>
    </source>
</evidence>
<feature type="compositionally biased region" description="Polar residues" evidence="1">
    <location>
        <begin position="15"/>
        <end position="115"/>
    </location>
</feature>
<dbReference type="AlphaFoldDB" id="A0A6G0HYL5"/>
<dbReference type="PANTHER" id="PTHR46599:SF6">
    <property type="entry name" value="DUAL SPECIFICITY PHOSPHATASE 26"/>
    <property type="match status" value="1"/>
</dbReference>
<keyword evidence="4" id="KW-1185">Reference proteome</keyword>
<feature type="compositionally biased region" description="Acidic residues" evidence="1">
    <location>
        <begin position="118"/>
        <end position="141"/>
    </location>
</feature>
<feature type="domain" description="PiggyBac transposable element-derived protein" evidence="2">
    <location>
        <begin position="213"/>
        <end position="554"/>
    </location>
</feature>
<proteinExistence type="predicted"/>
<gene>
    <name evidence="3" type="ORF">D5F01_LYC17506</name>
</gene>
<dbReference type="EMBL" id="REGW02000017">
    <property type="protein sequence ID" value="KAE8284177.1"/>
    <property type="molecule type" value="Genomic_DNA"/>
</dbReference>
<protein>
    <recommendedName>
        <fullName evidence="2">PiggyBac transposable element-derived protein domain-containing protein</fullName>
    </recommendedName>
</protein>
<comment type="caution">
    <text evidence="3">The sequence shown here is derived from an EMBL/GenBank/DDBJ whole genome shotgun (WGS) entry which is preliminary data.</text>
</comment>
<evidence type="ECO:0000313" key="3">
    <source>
        <dbReference type="EMBL" id="KAE8284177.1"/>
    </source>
</evidence>
<reference evidence="3 4" key="1">
    <citation type="submission" date="2019-07" db="EMBL/GenBank/DDBJ databases">
        <title>Chromosome genome assembly for large yellow croaker.</title>
        <authorList>
            <person name="Xiao S."/>
        </authorList>
    </citation>
    <scope>NUCLEOTIDE SEQUENCE [LARGE SCALE GENOMIC DNA]</scope>
    <source>
        <strain evidence="3">JMULYC20181020</strain>
        <tissue evidence="3">Muscle</tissue>
    </source>
</reference>